<name>A0ACC0D8H9_9PEZI</name>
<accession>A0ACC0D8H9</accession>
<organism evidence="1 2">
    <name type="scientific">Hypoxylon rubiginosum</name>
    <dbReference type="NCBI Taxonomy" id="110542"/>
    <lineage>
        <taxon>Eukaryota</taxon>
        <taxon>Fungi</taxon>
        <taxon>Dikarya</taxon>
        <taxon>Ascomycota</taxon>
        <taxon>Pezizomycotina</taxon>
        <taxon>Sordariomycetes</taxon>
        <taxon>Xylariomycetidae</taxon>
        <taxon>Xylariales</taxon>
        <taxon>Hypoxylaceae</taxon>
        <taxon>Hypoxylon</taxon>
    </lineage>
</organism>
<comment type="caution">
    <text evidence="1">The sequence shown here is derived from an EMBL/GenBank/DDBJ whole genome shotgun (WGS) entry which is preliminary data.</text>
</comment>
<dbReference type="EMBL" id="MU394299">
    <property type="protein sequence ID" value="KAI6088820.1"/>
    <property type="molecule type" value="Genomic_DNA"/>
</dbReference>
<reference evidence="1 2" key="1">
    <citation type="journal article" date="2022" name="New Phytol.">
        <title>Ecological generalism drives hyperdiversity of secondary metabolite gene clusters in xylarialean endophytes.</title>
        <authorList>
            <person name="Franco M.E.E."/>
            <person name="Wisecaver J.H."/>
            <person name="Arnold A.E."/>
            <person name="Ju Y.M."/>
            <person name="Slot J.C."/>
            <person name="Ahrendt S."/>
            <person name="Moore L.P."/>
            <person name="Eastman K.E."/>
            <person name="Scott K."/>
            <person name="Konkel Z."/>
            <person name="Mondo S.J."/>
            <person name="Kuo A."/>
            <person name="Hayes R.D."/>
            <person name="Haridas S."/>
            <person name="Andreopoulos B."/>
            <person name="Riley R."/>
            <person name="LaButti K."/>
            <person name="Pangilinan J."/>
            <person name="Lipzen A."/>
            <person name="Amirebrahimi M."/>
            <person name="Yan J."/>
            <person name="Adam C."/>
            <person name="Keymanesh K."/>
            <person name="Ng V."/>
            <person name="Louie K."/>
            <person name="Northen T."/>
            <person name="Drula E."/>
            <person name="Henrissat B."/>
            <person name="Hsieh H.M."/>
            <person name="Youens-Clark K."/>
            <person name="Lutzoni F."/>
            <person name="Miadlikowska J."/>
            <person name="Eastwood D.C."/>
            <person name="Hamelin R.C."/>
            <person name="Grigoriev I.V."/>
            <person name="U'Ren J.M."/>
        </authorList>
    </citation>
    <scope>NUCLEOTIDE SEQUENCE [LARGE SCALE GENOMIC DNA]</scope>
    <source>
        <strain evidence="1 2">ER1909</strain>
    </source>
</reference>
<dbReference type="Proteomes" id="UP001497680">
    <property type="component" value="Unassembled WGS sequence"/>
</dbReference>
<evidence type="ECO:0000313" key="2">
    <source>
        <dbReference type="Proteomes" id="UP001497680"/>
    </source>
</evidence>
<protein>
    <submittedName>
        <fullName evidence="1">Uncharacterized protein</fullName>
    </submittedName>
</protein>
<gene>
    <name evidence="1" type="ORF">F4821DRAFT_257665</name>
</gene>
<evidence type="ECO:0000313" key="1">
    <source>
        <dbReference type="EMBL" id="KAI6088820.1"/>
    </source>
</evidence>
<proteinExistence type="predicted"/>
<keyword evidence="2" id="KW-1185">Reference proteome</keyword>
<sequence length="1177" mass="133477">MAEPPNAVRRTGSFPPQGPQPRPRYRDNSLQEFPENVRHIRPQNRDRVHFVDEPEVIDPYETYDNTSAPDLVADAPVDQFGWQNPRHSQPIPLYSAPYSRFQVPPTPAYAVPPSEASTRHARGRVRFSEPEDSSRRSYSRPSPPRPYDNNNGDGYLSGSDEDDDEYGSAAPTYRSRSRSRSRLMHRRAYQSSYANDSDEDGEEEFDEILGGRVFQFVPSRASRALSKSGHSIDTDVSAEKSETGTINTRDELNGPKTTDILHIFQSQYTGDAVSDGTHTAKLTVVHDPKKQRQPLFRWMHLDQQMMNLDELSAEISRIPAISDSERNGFAKLLAEVKRSSVKVRPTSNGNNVRHMDPNPIRVTIPPDGRTKGQPARSLTWLCVPYFALEKYSGLLSASTASSFPIETLLQSEYARTTKERDMQQAVCQNGEAPEGVCFHIAQLWCIVLDNSLLITCGRMPSPTLRGDLVRIVNEPPSGRGKTIYVTYYDSVLWQLPLDTCLTWFEFSMYFREFWPQAVKVFHHGHALTSTDWPRIVNMVKNVNSKVILDLRLWFHQHPPPTGVLRTLDEEAGGTTRKTTETKESETRNVKAKLSNNVDNNFHAFTWLDAAENETNGTEPDGETLITHLQEIEDYVLGSTAMRDRNAYNNCNLSSQVSVHAYLKEKGLEIEEAEEESQEKQEYENKVDLYNTADIVFSFFLPQSIGKDTPTVRQFWGSIRSLVEMSNEDNTARPQRARLPRRRADAHIHPIKSTLRGLTRVIQSFQDIMSHTPGNLRAKIEVPDGLVIAWLHLVMALVQASASNVAWNDNMDVAEALVRKGMNDIMDELPAEDLLSSSIVQPMELVALVSMNLLQGSTGTYSSISNTYSDYLKGLENEITANNSDRSHQFRIALFKQEIAVIRRVVASQSKVVDGMTVPQRPTWSDQTRREREMLEREREKSKADTVRMMRSHEKQGTAYVDRIDVYETSNPYYKRSVSRLAGFDPARDPDAFSKLASTDPGGFRELLGRECRSWLERRDNEFEELEVEASRLEDMNANKIEVTKDRQEAAVYAFTMVTIIFLPLSTISSIFGMNSSDVRDMDLGQWAYWATALPTTVAVIVLGLWWMGELHNIVDWLRGLPPTRRNRGYARVKPPAANGVIYYPPGDYPGMEAQAIRPYSRATVMGPPVPRRASWRY</sequence>